<protein>
    <recommendedName>
        <fullName evidence="3">protein-serine/threonine phosphatase</fullName>
        <ecNumber evidence="3">3.1.3.16</ecNumber>
    </recommendedName>
</protein>
<dbReference type="FunFam" id="3.60.40.10:FF:000291">
    <property type="entry name" value="Protein phosphatase 2C 50"/>
    <property type="match status" value="1"/>
</dbReference>
<evidence type="ECO:0000256" key="5">
    <source>
        <dbReference type="ARBA" id="ARBA00022801"/>
    </source>
</evidence>
<keyword evidence="8" id="KW-0464">Manganese</keyword>
<gene>
    <name evidence="12" type="ORF">EZV62_023180</name>
</gene>
<comment type="cofactor">
    <cofactor evidence="2">
        <name>Mg(2+)</name>
        <dbReference type="ChEBI" id="CHEBI:18420"/>
    </cofactor>
</comment>
<dbReference type="SMART" id="SM00332">
    <property type="entry name" value="PP2Cc"/>
    <property type="match status" value="1"/>
</dbReference>
<dbReference type="SMART" id="SM00331">
    <property type="entry name" value="PP2C_SIG"/>
    <property type="match status" value="1"/>
</dbReference>
<evidence type="ECO:0000256" key="8">
    <source>
        <dbReference type="ARBA" id="ARBA00023211"/>
    </source>
</evidence>
<keyword evidence="6" id="KW-0460">Magnesium</keyword>
<accession>A0A5C7H330</accession>
<dbReference type="InterPro" id="IPR036457">
    <property type="entry name" value="PPM-type-like_dom_sf"/>
</dbReference>
<dbReference type="OrthoDB" id="10264738at2759"/>
<evidence type="ECO:0000256" key="2">
    <source>
        <dbReference type="ARBA" id="ARBA00001946"/>
    </source>
</evidence>
<comment type="cofactor">
    <cofactor evidence="1">
        <name>Mn(2+)</name>
        <dbReference type="ChEBI" id="CHEBI:29035"/>
    </cofactor>
</comment>
<keyword evidence="13" id="KW-1185">Reference proteome</keyword>
<dbReference type="GO" id="GO:0046872">
    <property type="term" value="F:metal ion binding"/>
    <property type="evidence" value="ECO:0007669"/>
    <property type="project" value="UniProtKB-KW"/>
</dbReference>
<comment type="caution">
    <text evidence="12">The sequence shown here is derived from an EMBL/GenBank/DDBJ whole genome shotgun (WGS) entry which is preliminary data.</text>
</comment>
<evidence type="ECO:0000256" key="3">
    <source>
        <dbReference type="ARBA" id="ARBA00013081"/>
    </source>
</evidence>
<proteinExistence type="inferred from homology"/>
<evidence type="ECO:0000256" key="1">
    <source>
        <dbReference type="ARBA" id="ARBA00001936"/>
    </source>
</evidence>
<dbReference type="Gene3D" id="3.60.40.10">
    <property type="entry name" value="PPM-type phosphatase domain"/>
    <property type="match status" value="1"/>
</dbReference>
<evidence type="ECO:0000256" key="10">
    <source>
        <dbReference type="SAM" id="MobiDB-lite"/>
    </source>
</evidence>
<evidence type="ECO:0000256" key="6">
    <source>
        <dbReference type="ARBA" id="ARBA00022842"/>
    </source>
</evidence>
<dbReference type="PANTHER" id="PTHR47992">
    <property type="entry name" value="PROTEIN PHOSPHATASE"/>
    <property type="match status" value="1"/>
</dbReference>
<feature type="domain" description="PPM-type phosphatase" evidence="11">
    <location>
        <begin position="98"/>
        <end position="385"/>
    </location>
</feature>
<dbReference type="EC" id="3.1.3.16" evidence="3"/>
<keyword evidence="7 9" id="KW-0904">Protein phosphatase</keyword>
<evidence type="ECO:0000256" key="7">
    <source>
        <dbReference type="ARBA" id="ARBA00022912"/>
    </source>
</evidence>
<evidence type="ECO:0000256" key="9">
    <source>
        <dbReference type="RuleBase" id="RU003465"/>
    </source>
</evidence>
<dbReference type="Proteomes" id="UP000323000">
    <property type="component" value="Chromosome 11"/>
</dbReference>
<reference evidence="13" key="1">
    <citation type="journal article" date="2019" name="Gigascience">
        <title>De novo genome assembly of the endangered Acer yangbiense, a plant species with extremely small populations endemic to Yunnan Province, China.</title>
        <authorList>
            <person name="Yang J."/>
            <person name="Wariss H.M."/>
            <person name="Tao L."/>
            <person name="Zhang R."/>
            <person name="Yun Q."/>
            <person name="Hollingsworth P."/>
            <person name="Dao Z."/>
            <person name="Luo G."/>
            <person name="Guo H."/>
            <person name="Ma Y."/>
            <person name="Sun W."/>
        </authorList>
    </citation>
    <scope>NUCLEOTIDE SEQUENCE [LARGE SCALE GENOMIC DNA]</scope>
    <source>
        <strain evidence="13">cv. Malutang</strain>
    </source>
</reference>
<dbReference type="CDD" id="cd00143">
    <property type="entry name" value="PP2Cc"/>
    <property type="match status" value="1"/>
</dbReference>
<evidence type="ECO:0000259" key="11">
    <source>
        <dbReference type="PROSITE" id="PS51746"/>
    </source>
</evidence>
<evidence type="ECO:0000313" key="12">
    <source>
        <dbReference type="EMBL" id="TXG50656.1"/>
    </source>
</evidence>
<dbReference type="Pfam" id="PF00481">
    <property type="entry name" value="PP2C"/>
    <property type="match status" value="1"/>
</dbReference>
<dbReference type="InterPro" id="IPR000222">
    <property type="entry name" value="PP2C_BS"/>
</dbReference>
<dbReference type="InterPro" id="IPR001932">
    <property type="entry name" value="PPM-type_phosphatase-like_dom"/>
</dbReference>
<name>A0A5C7H330_9ROSI</name>
<dbReference type="SUPFAM" id="SSF81606">
    <property type="entry name" value="PP2C-like"/>
    <property type="match status" value="1"/>
</dbReference>
<feature type="region of interest" description="Disordered" evidence="10">
    <location>
        <begin position="29"/>
        <end position="89"/>
    </location>
</feature>
<dbReference type="PROSITE" id="PS51746">
    <property type="entry name" value="PPM_2"/>
    <property type="match status" value="1"/>
</dbReference>
<keyword evidence="4" id="KW-0479">Metal-binding</keyword>
<dbReference type="GO" id="GO:0004722">
    <property type="term" value="F:protein serine/threonine phosphatase activity"/>
    <property type="evidence" value="ECO:0007669"/>
    <property type="project" value="UniProtKB-EC"/>
</dbReference>
<dbReference type="InterPro" id="IPR015655">
    <property type="entry name" value="PP2C"/>
</dbReference>
<organism evidence="12 13">
    <name type="scientific">Acer yangbiense</name>
    <dbReference type="NCBI Taxonomy" id="1000413"/>
    <lineage>
        <taxon>Eukaryota</taxon>
        <taxon>Viridiplantae</taxon>
        <taxon>Streptophyta</taxon>
        <taxon>Embryophyta</taxon>
        <taxon>Tracheophyta</taxon>
        <taxon>Spermatophyta</taxon>
        <taxon>Magnoliopsida</taxon>
        <taxon>eudicotyledons</taxon>
        <taxon>Gunneridae</taxon>
        <taxon>Pentapetalae</taxon>
        <taxon>rosids</taxon>
        <taxon>malvids</taxon>
        <taxon>Sapindales</taxon>
        <taxon>Sapindaceae</taxon>
        <taxon>Hippocastanoideae</taxon>
        <taxon>Acereae</taxon>
        <taxon>Acer</taxon>
    </lineage>
</organism>
<dbReference type="PROSITE" id="PS01032">
    <property type="entry name" value="PPM_1"/>
    <property type="match status" value="1"/>
</dbReference>
<dbReference type="EMBL" id="VAHF01000011">
    <property type="protein sequence ID" value="TXG50656.1"/>
    <property type="molecule type" value="Genomic_DNA"/>
</dbReference>
<sequence>MIIKKMEDLKIPEMGSCFVNGFVNKKRRGARERTSCESGTPFAKKKAKMDSEYKESSMGVLPSSSSDKFSGKPPVGVLTAPGKRTGEEERKMTVKCASHGLISVIGRRRVMEDAVAVAVVGEVESFDFFAVYDGHGGSYASEMCRDRLYLIISDEVEERRMTSRRDSVICDGEGGGGGGEGGLEYWGEVMAASFAKMDEEVNNIEEREYPEAVESEGSTAVVVMVGEEELVVANCGGSRAVLYRCGMALPLSRDHKPDNLDEKERVEAAGGRVINGHVLGILATSRSIGDRSLKPYVISKPEVTVSERRETDEFIVIASDGLWDIVSNELACEVVRRCLNGELENMKFPENTSTGNRAAEAASLLAEMAIARGGRDNISVVVVELKMYSKGSSSSK</sequence>
<evidence type="ECO:0000256" key="4">
    <source>
        <dbReference type="ARBA" id="ARBA00022723"/>
    </source>
</evidence>
<dbReference type="AlphaFoldDB" id="A0A5C7H330"/>
<evidence type="ECO:0000313" key="13">
    <source>
        <dbReference type="Proteomes" id="UP000323000"/>
    </source>
</evidence>
<comment type="similarity">
    <text evidence="9">Belongs to the PP2C family.</text>
</comment>
<keyword evidence="5 9" id="KW-0378">Hydrolase</keyword>